<evidence type="ECO:0000256" key="7">
    <source>
        <dbReference type="SAM" id="MobiDB-lite"/>
    </source>
</evidence>
<dbReference type="EMBL" id="QMKO01000145">
    <property type="protein sequence ID" value="RTG91391.1"/>
    <property type="molecule type" value="Genomic_DNA"/>
</dbReference>
<feature type="DNA-binding region" description="Fork-head" evidence="6">
    <location>
        <begin position="441"/>
        <end position="535"/>
    </location>
</feature>
<dbReference type="PANTHER" id="PTHR45881">
    <property type="entry name" value="CHECKPOINT SUPPRESSOR 1-LIKE, ISOFORM A-RELATED"/>
    <property type="match status" value="1"/>
</dbReference>
<evidence type="ECO:0000313" key="10">
    <source>
        <dbReference type="Proteomes" id="UP000290809"/>
    </source>
</evidence>
<dbReference type="PROSITE" id="PS00658">
    <property type="entry name" value="FORK_HEAD_2"/>
    <property type="match status" value="1"/>
</dbReference>
<sequence length="749" mass="84662">IERSISERPFRVLVGLTDHPDIAHGLLDNLLLDIMWYTYEGYLKLRWQTTCCLMNSNQINKSSHRDSTLTISDLVNRPSLCDKQLPSNMTNLIKDYILIRDSAKPSSLRLDNQGRNLEYNGTTLVDREDSLPSNDSNINKISIQHSNNHTTITTTTTNTTNTTNNNVVDEFLRTSHLFFSNISSEFLWKFIENQFTELLNLSSTITVNTIGSMNIHPNKIMSSSSASSSIEYDNWQQSSLKLSLIQWCSIINFFLNCLPIDLYPNVRSLYLPHLIIHLTNCLVEKLRVNCNLHYHDQSLLSQEGSFSEYKLTSLEWASIINCLDTIVHHIREVDCSTFNPGLSDLTKNPFVLSSNSPESQLKKSDIIEQNTLTVDDLDDTADSSVAAIHQNVTAYCGDDHNDDGNNNNNGCTIQESESTINKLAANLASTTAIDRGSTFRKPPYSYAQLIIQAIASAPNQRLTLADIYAHISKTFPYYKPHEKGWQNSIRHNLSLNRYFIRVPRSQSEPGKGAFWQLDPYCETCLISQAFRKRRQTSSKSSSSSADLNQTNNPNNNANDDSNNDQNQYDGDDMMMLSTMKNNNTKKKRSNNENSIDNNTIDVNNSAFPVTSRELFFNDNSQHNPLDNNTYIGNDSNASASQCVFVQSNYCLKQQNHHLQNVQSLLHPHSFCLSNSLSSLSTPSSPSSVIYTLTSVSQYATTTTTSVKLIWRLFKLVTRLFFIPTSDPSLFNVYFSCNPLLLLLFMRSSL</sequence>
<protein>
    <recommendedName>
        <fullName evidence="8">Fork-head domain-containing protein</fullName>
    </recommendedName>
</protein>
<gene>
    <name evidence="9" type="ORF">DC041_0012068</name>
</gene>
<dbReference type="InterPro" id="IPR036388">
    <property type="entry name" value="WH-like_DNA-bd_sf"/>
</dbReference>
<keyword evidence="10" id="KW-1185">Reference proteome</keyword>
<evidence type="ECO:0000313" key="9">
    <source>
        <dbReference type="EMBL" id="RTG91391.1"/>
    </source>
</evidence>
<dbReference type="GO" id="GO:0043565">
    <property type="term" value="F:sequence-specific DNA binding"/>
    <property type="evidence" value="ECO:0007669"/>
    <property type="project" value="InterPro"/>
</dbReference>
<keyword evidence="4" id="KW-0804">Transcription</keyword>
<evidence type="ECO:0000256" key="5">
    <source>
        <dbReference type="ARBA" id="ARBA00023242"/>
    </source>
</evidence>
<keyword evidence="3 6" id="KW-0238">DNA-binding</keyword>
<keyword evidence="2" id="KW-0805">Transcription regulation</keyword>
<dbReference type="SUPFAM" id="SSF46785">
    <property type="entry name" value="Winged helix' DNA-binding domain"/>
    <property type="match status" value="1"/>
</dbReference>
<dbReference type="SMART" id="SM00339">
    <property type="entry name" value="FH"/>
    <property type="match status" value="1"/>
</dbReference>
<dbReference type="Proteomes" id="UP000290809">
    <property type="component" value="Unassembled WGS sequence"/>
</dbReference>
<keyword evidence="5 6" id="KW-0539">Nucleus</keyword>
<feature type="compositionally biased region" description="Low complexity" evidence="7">
    <location>
        <begin position="537"/>
        <end position="572"/>
    </location>
</feature>
<evidence type="ECO:0000256" key="2">
    <source>
        <dbReference type="ARBA" id="ARBA00023015"/>
    </source>
</evidence>
<dbReference type="FunFam" id="1.10.10.10:FF:000030">
    <property type="entry name" value="Forkhead box protein K2"/>
    <property type="match status" value="1"/>
</dbReference>
<dbReference type="InterPro" id="IPR001766">
    <property type="entry name" value="Fork_head_dom"/>
</dbReference>
<comment type="caution">
    <text evidence="9">The sequence shown here is derived from an EMBL/GenBank/DDBJ whole genome shotgun (WGS) entry which is preliminary data.</text>
</comment>
<dbReference type="Gene3D" id="1.10.10.10">
    <property type="entry name" value="Winged helix-like DNA-binding domain superfamily/Winged helix DNA-binding domain"/>
    <property type="match status" value="1"/>
</dbReference>
<dbReference type="AlphaFoldDB" id="A0A430QUK2"/>
<organism evidence="9 10">
    <name type="scientific">Schistosoma bovis</name>
    <name type="common">Blood fluke</name>
    <dbReference type="NCBI Taxonomy" id="6184"/>
    <lineage>
        <taxon>Eukaryota</taxon>
        <taxon>Metazoa</taxon>
        <taxon>Spiralia</taxon>
        <taxon>Lophotrochozoa</taxon>
        <taxon>Platyhelminthes</taxon>
        <taxon>Trematoda</taxon>
        <taxon>Digenea</taxon>
        <taxon>Strigeidida</taxon>
        <taxon>Schistosomatoidea</taxon>
        <taxon>Schistosomatidae</taxon>
        <taxon>Schistosoma</taxon>
    </lineage>
</organism>
<accession>A0A430QUK2</accession>
<name>A0A430QUK2_SCHBO</name>
<dbReference type="PANTHER" id="PTHR45881:SF6">
    <property type="entry name" value="FORK-HEAD DOMAIN-CONTAINING PROTEIN"/>
    <property type="match status" value="1"/>
</dbReference>
<dbReference type="GO" id="GO:0005634">
    <property type="term" value="C:nucleus"/>
    <property type="evidence" value="ECO:0007669"/>
    <property type="project" value="UniProtKB-SubCell"/>
</dbReference>
<evidence type="ECO:0000256" key="6">
    <source>
        <dbReference type="PROSITE-ProRule" id="PRU00089"/>
    </source>
</evidence>
<dbReference type="InterPro" id="IPR036390">
    <property type="entry name" value="WH_DNA-bd_sf"/>
</dbReference>
<reference evidence="9 10" key="1">
    <citation type="journal article" date="2019" name="PLoS Pathog.">
        <title>Genome sequence of the bovine parasite Schistosoma bovis Tanzania.</title>
        <authorList>
            <person name="Oey H."/>
            <person name="Zakrzewski M."/>
            <person name="Gobert G."/>
            <person name="Gravermann K."/>
            <person name="Stoye J."/>
            <person name="Jones M."/>
            <person name="Mcmanus D."/>
            <person name="Krause L."/>
        </authorList>
    </citation>
    <scope>NUCLEOTIDE SEQUENCE [LARGE SCALE GENOMIC DNA]</scope>
    <source>
        <strain evidence="9 10">TAN1997</strain>
    </source>
</reference>
<evidence type="ECO:0000259" key="8">
    <source>
        <dbReference type="PROSITE" id="PS50039"/>
    </source>
</evidence>
<dbReference type="STRING" id="6184.A0A430QUK2"/>
<dbReference type="Pfam" id="PF00250">
    <property type="entry name" value="Forkhead"/>
    <property type="match status" value="1"/>
</dbReference>
<feature type="domain" description="Fork-head" evidence="8">
    <location>
        <begin position="441"/>
        <end position="535"/>
    </location>
</feature>
<evidence type="ECO:0000256" key="3">
    <source>
        <dbReference type="ARBA" id="ARBA00023125"/>
    </source>
</evidence>
<proteinExistence type="predicted"/>
<evidence type="ECO:0000256" key="4">
    <source>
        <dbReference type="ARBA" id="ARBA00023163"/>
    </source>
</evidence>
<dbReference type="GO" id="GO:0006357">
    <property type="term" value="P:regulation of transcription by RNA polymerase II"/>
    <property type="evidence" value="ECO:0007669"/>
    <property type="project" value="UniProtKB-ARBA"/>
</dbReference>
<feature type="region of interest" description="Disordered" evidence="7">
    <location>
        <begin position="535"/>
        <end position="572"/>
    </location>
</feature>
<dbReference type="PROSITE" id="PS50039">
    <property type="entry name" value="FORK_HEAD_3"/>
    <property type="match status" value="1"/>
</dbReference>
<evidence type="ECO:0000256" key="1">
    <source>
        <dbReference type="ARBA" id="ARBA00004123"/>
    </source>
</evidence>
<feature type="non-terminal residue" evidence="9">
    <location>
        <position position="1"/>
    </location>
</feature>
<dbReference type="PROSITE" id="PS00657">
    <property type="entry name" value="FORK_HEAD_1"/>
    <property type="match status" value="1"/>
</dbReference>
<dbReference type="InterPro" id="IPR018122">
    <property type="entry name" value="TF_fork_head_CS_1"/>
</dbReference>
<dbReference type="InterPro" id="IPR030456">
    <property type="entry name" value="TF_fork_head_CS_2"/>
</dbReference>
<comment type="subcellular location">
    <subcellularLocation>
        <location evidence="1 6">Nucleus</location>
    </subcellularLocation>
</comment>
<dbReference type="PRINTS" id="PR00053">
    <property type="entry name" value="FORKHEAD"/>
</dbReference>
<dbReference type="GO" id="GO:0003700">
    <property type="term" value="F:DNA-binding transcription factor activity"/>
    <property type="evidence" value="ECO:0007669"/>
    <property type="project" value="InterPro"/>
</dbReference>